<feature type="region of interest" description="Disordered" evidence="1">
    <location>
        <begin position="290"/>
        <end position="314"/>
    </location>
</feature>
<sequence length="1001" mass="113669">MSTATQTITASPAAVATTTTITTPPTGAFFQPFIGNRVKPTYPLRQVQRIRKQISSTLNRHTGGDQELQSEVLRSFSISKHGRGIKMLLDPKGEKIYNDGTVFMATRDYSCLNIIRKMHKEAKDGKKNHFTKTQILSSVSPFHTASQLRDFDNEKIYRLNSFFGVLVIKSKVLLNLILSFIPIINQLSLLYSQKYQFLLYKSISLLKYSDHVGACYKTKSSHHYDDDQKYIELKRLQQQRSFVLFRDKLLNDRRFVVYFRAMPVILRNCKDVTLLQRLHQQYPHYFNLPLTKPPPEKSSSGSRSNRSVPRVGTASTTTLGDCIGSKSWVIDNVAASGSLACLVYTIESIGIEPTTMTLEMACEYGQLSILGFIQENYPSLPIGRAFELATYNAHPSIVQFLLENKTDESFSSVSLVNAARNQNKENNLKICTLLFEYSKTRHGGSEEGDRFGLVDNSVMSGSLEIVKLFHSHYGHSKNALDMAAELGYLDIVMYLDQVGAPASTSAMDYSAKNGHLDVVKYLKEHRKEGCSPDILKKTLVGGSIDVFKYLYFNVLGGEGGSVGTVDLASYISNVTSGNIPLLQFIRECCMLTQPPPTNLLSQVITRGQGDRFAMAKYLIESEMVVQPDHPDYVYEQSLIMQGLVRRGPLSLFLYLVVDTFKIDLTNKPLSEDIWEQLKREYDGQVLVYMLQQNKHHLEVVHYNDILINGNPPYLQVLEYIWEVCPDAYSYSPYTSRLANRVCTLDQKQQRIDIFKFLHRNQLVSQFTLPKLISQTLQHDGDFVCAILLHSFIEEEEEEEDKSSRIVVEKLFEDAANKGSLEMIRFLVNRYPQHIIFEYKRHDALCLAAKHGHFEIVDYLINNQIHPPLDILSRSLLQDSNIIDCAAQSNKLEILAHVVGKFPSILPTHRSLIGTSLDVPQYLANHYNLDDLILSCKGESNYFILLRNAKNDLINQNQNNQNNNQNNNNNNNNNNRNSDNIPTSTSKSFGLLNIFKSVFKKY</sequence>
<dbReference type="Pfam" id="PF12796">
    <property type="entry name" value="Ank_2"/>
    <property type="match status" value="2"/>
</dbReference>
<dbReference type="SUPFAM" id="SSF140860">
    <property type="entry name" value="Pseudo ankyrin repeat-like"/>
    <property type="match status" value="2"/>
</dbReference>
<gene>
    <name evidence="3" type="ORF">DFA_04310</name>
</gene>
<name>F4PP79_CACFS</name>
<keyword evidence="4" id="KW-1185">Reference proteome</keyword>
<keyword evidence="2" id="KW-0472">Membrane</keyword>
<dbReference type="EMBL" id="GL883009">
    <property type="protein sequence ID" value="EGG22192.1"/>
    <property type="molecule type" value="Genomic_DNA"/>
</dbReference>
<evidence type="ECO:0000313" key="3">
    <source>
        <dbReference type="EMBL" id="EGG22192.1"/>
    </source>
</evidence>
<feature type="compositionally biased region" description="Low complexity" evidence="1">
    <location>
        <begin position="297"/>
        <end position="310"/>
    </location>
</feature>
<accession>F4PP79</accession>
<dbReference type="RefSeq" id="XP_004360043.1">
    <property type="nucleotide sequence ID" value="XM_004359986.1"/>
</dbReference>
<dbReference type="KEGG" id="dfa:DFA_04310"/>
<organism evidence="3 4">
    <name type="scientific">Cavenderia fasciculata</name>
    <name type="common">Slime mold</name>
    <name type="synonym">Dictyostelium fasciculatum</name>
    <dbReference type="NCBI Taxonomy" id="261658"/>
    <lineage>
        <taxon>Eukaryota</taxon>
        <taxon>Amoebozoa</taxon>
        <taxon>Evosea</taxon>
        <taxon>Eumycetozoa</taxon>
        <taxon>Dictyostelia</taxon>
        <taxon>Acytosteliales</taxon>
        <taxon>Cavenderiaceae</taxon>
        <taxon>Cavenderia</taxon>
    </lineage>
</organism>
<dbReference type="OrthoDB" id="434830at2759"/>
<feature type="transmembrane region" description="Helical" evidence="2">
    <location>
        <begin position="172"/>
        <end position="191"/>
    </location>
</feature>
<dbReference type="SMART" id="SM00248">
    <property type="entry name" value="ANK"/>
    <property type="match status" value="4"/>
</dbReference>
<dbReference type="InterPro" id="IPR002110">
    <property type="entry name" value="Ankyrin_rpt"/>
</dbReference>
<feature type="region of interest" description="Disordered" evidence="1">
    <location>
        <begin position="954"/>
        <end position="983"/>
    </location>
</feature>
<dbReference type="SUPFAM" id="SSF48403">
    <property type="entry name" value="Ankyrin repeat"/>
    <property type="match status" value="1"/>
</dbReference>
<protein>
    <recommendedName>
        <fullName evidence="5">Ankyrin repeat-containing protein</fullName>
    </recommendedName>
</protein>
<dbReference type="Gene3D" id="1.25.40.20">
    <property type="entry name" value="Ankyrin repeat-containing domain"/>
    <property type="match status" value="2"/>
</dbReference>
<evidence type="ECO:0000256" key="2">
    <source>
        <dbReference type="SAM" id="Phobius"/>
    </source>
</evidence>
<dbReference type="Proteomes" id="UP000007797">
    <property type="component" value="Unassembled WGS sequence"/>
</dbReference>
<dbReference type="AlphaFoldDB" id="F4PP79"/>
<proteinExistence type="predicted"/>
<reference evidence="4" key="1">
    <citation type="journal article" date="2011" name="Genome Res.">
        <title>Phylogeny-wide analysis of social amoeba genomes highlights ancient origins for complex intercellular communication.</title>
        <authorList>
            <person name="Heidel A.J."/>
            <person name="Lawal H.M."/>
            <person name="Felder M."/>
            <person name="Schilde C."/>
            <person name="Helps N.R."/>
            <person name="Tunggal B."/>
            <person name="Rivero F."/>
            <person name="John U."/>
            <person name="Schleicher M."/>
            <person name="Eichinger L."/>
            <person name="Platzer M."/>
            <person name="Noegel A.A."/>
            <person name="Schaap P."/>
            <person name="Gloeckner G."/>
        </authorList>
    </citation>
    <scope>NUCLEOTIDE SEQUENCE [LARGE SCALE GENOMIC DNA]</scope>
    <source>
        <strain evidence="4">SH3</strain>
    </source>
</reference>
<dbReference type="PANTHER" id="PTHR46586">
    <property type="entry name" value="ANKYRIN REPEAT-CONTAINING PROTEIN"/>
    <property type="match status" value="1"/>
</dbReference>
<evidence type="ECO:0008006" key="5">
    <source>
        <dbReference type="Google" id="ProtNLM"/>
    </source>
</evidence>
<feature type="compositionally biased region" description="Low complexity" evidence="1">
    <location>
        <begin position="954"/>
        <end position="974"/>
    </location>
</feature>
<dbReference type="InterPro" id="IPR036770">
    <property type="entry name" value="Ankyrin_rpt-contain_sf"/>
</dbReference>
<keyword evidence="2" id="KW-1133">Transmembrane helix</keyword>
<evidence type="ECO:0000313" key="4">
    <source>
        <dbReference type="Proteomes" id="UP000007797"/>
    </source>
</evidence>
<dbReference type="GeneID" id="14874667"/>
<dbReference type="InterPro" id="IPR052050">
    <property type="entry name" value="SecEffector_AnkRepeat"/>
</dbReference>
<dbReference type="PANTHER" id="PTHR46586:SF5">
    <property type="match status" value="1"/>
</dbReference>
<evidence type="ECO:0000256" key="1">
    <source>
        <dbReference type="SAM" id="MobiDB-lite"/>
    </source>
</evidence>
<keyword evidence="2" id="KW-0812">Transmembrane</keyword>